<feature type="compositionally biased region" description="Acidic residues" evidence="1">
    <location>
        <begin position="42"/>
        <end position="54"/>
    </location>
</feature>
<proteinExistence type="predicted"/>
<gene>
    <name evidence="2" type="ORF">RCOM_1716560</name>
</gene>
<accession>B9SU54</accession>
<dbReference type="InParanoid" id="B9SU54"/>
<sequence length="87" mass="10187">MKHEIHVNIPCLIDDDDDELQEARNTVRKSWHRNKSKKDKGEEEVDNDDDEVEEENKATDGNERYNIVALMLGATIQKQMKKTMMMP</sequence>
<dbReference type="EMBL" id="EQ974140">
    <property type="protein sequence ID" value="EEF32861.1"/>
    <property type="molecule type" value="Genomic_DNA"/>
</dbReference>
<dbReference type="AlphaFoldDB" id="B9SU54"/>
<evidence type="ECO:0000313" key="2">
    <source>
        <dbReference type="EMBL" id="EEF32861.1"/>
    </source>
</evidence>
<feature type="compositionally biased region" description="Basic residues" evidence="1">
    <location>
        <begin position="26"/>
        <end position="38"/>
    </location>
</feature>
<name>B9SU54_RICCO</name>
<evidence type="ECO:0000256" key="1">
    <source>
        <dbReference type="SAM" id="MobiDB-lite"/>
    </source>
</evidence>
<organism evidence="2 3">
    <name type="scientific">Ricinus communis</name>
    <name type="common">Castor bean</name>
    <dbReference type="NCBI Taxonomy" id="3988"/>
    <lineage>
        <taxon>Eukaryota</taxon>
        <taxon>Viridiplantae</taxon>
        <taxon>Streptophyta</taxon>
        <taxon>Embryophyta</taxon>
        <taxon>Tracheophyta</taxon>
        <taxon>Spermatophyta</taxon>
        <taxon>Magnoliopsida</taxon>
        <taxon>eudicotyledons</taxon>
        <taxon>Gunneridae</taxon>
        <taxon>Pentapetalae</taxon>
        <taxon>rosids</taxon>
        <taxon>fabids</taxon>
        <taxon>Malpighiales</taxon>
        <taxon>Euphorbiaceae</taxon>
        <taxon>Acalyphoideae</taxon>
        <taxon>Acalypheae</taxon>
        <taxon>Ricinus</taxon>
    </lineage>
</organism>
<feature type="region of interest" description="Disordered" evidence="1">
    <location>
        <begin position="24"/>
        <end position="64"/>
    </location>
</feature>
<evidence type="ECO:0000313" key="3">
    <source>
        <dbReference type="Proteomes" id="UP000008311"/>
    </source>
</evidence>
<dbReference type="Proteomes" id="UP000008311">
    <property type="component" value="Unassembled WGS sequence"/>
</dbReference>
<protein>
    <submittedName>
        <fullName evidence="2">Uncharacterized protein</fullName>
    </submittedName>
</protein>
<keyword evidence="3" id="KW-1185">Reference proteome</keyword>
<reference evidence="3" key="1">
    <citation type="journal article" date="2010" name="Nat. Biotechnol.">
        <title>Draft genome sequence of the oilseed species Ricinus communis.</title>
        <authorList>
            <person name="Chan A.P."/>
            <person name="Crabtree J."/>
            <person name="Zhao Q."/>
            <person name="Lorenzi H."/>
            <person name="Orvis J."/>
            <person name="Puiu D."/>
            <person name="Melake-Berhan A."/>
            <person name="Jones K.M."/>
            <person name="Redman J."/>
            <person name="Chen G."/>
            <person name="Cahoon E.B."/>
            <person name="Gedil M."/>
            <person name="Stanke M."/>
            <person name="Haas B.J."/>
            <person name="Wortman J.R."/>
            <person name="Fraser-Liggett C.M."/>
            <person name="Ravel J."/>
            <person name="Rabinowicz P.D."/>
        </authorList>
    </citation>
    <scope>NUCLEOTIDE SEQUENCE [LARGE SCALE GENOMIC DNA]</scope>
    <source>
        <strain evidence="3">cv. Hale</strain>
    </source>
</reference>